<keyword evidence="4" id="KW-1185">Reference proteome</keyword>
<dbReference type="GO" id="GO:0043596">
    <property type="term" value="C:nuclear replication fork"/>
    <property type="evidence" value="ECO:0007669"/>
    <property type="project" value="TreeGrafter"/>
</dbReference>
<evidence type="ECO:0000313" key="3">
    <source>
        <dbReference type="EMBL" id="GIQ84065.1"/>
    </source>
</evidence>
<dbReference type="InterPro" id="IPR015943">
    <property type="entry name" value="WD40/YVTN_repeat-like_dom_sf"/>
</dbReference>
<reference evidence="3 4" key="1">
    <citation type="journal article" date="2018" name="PLoS ONE">
        <title>The draft genome of Kipferlia bialata reveals reductive genome evolution in fornicate parasites.</title>
        <authorList>
            <person name="Tanifuji G."/>
            <person name="Takabayashi S."/>
            <person name="Kume K."/>
            <person name="Takagi M."/>
            <person name="Nakayama T."/>
            <person name="Kamikawa R."/>
            <person name="Inagaki Y."/>
            <person name="Hashimoto T."/>
        </authorList>
    </citation>
    <scope>NUCLEOTIDE SEQUENCE [LARGE SCALE GENOMIC DNA]</scope>
    <source>
        <strain evidence="3">NY0173</strain>
    </source>
</reference>
<feature type="region of interest" description="Disordered" evidence="1">
    <location>
        <begin position="376"/>
        <end position="412"/>
    </location>
</feature>
<protein>
    <recommendedName>
        <fullName evidence="2">WDHD1/CFT4 second beta-propeller domain-containing protein</fullName>
    </recommendedName>
</protein>
<name>A0A9K3CX68_9EUKA</name>
<dbReference type="AlphaFoldDB" id="A0A9K3CX68"/>
<feature type="compositionally biased region" description="Acidic residues" evidence="1">
    <location>
        <begin position="376"/>
        <end position="389"/>
    </location>
</feature>
<sequence>VQLAKFSLSVELQTPVLMAKAPKLSDSFLLVNKRNDIVLATVPQDPSYMTEGTKVSVVHSSKAKISALCANETHVVIAVNRKISVYKADKSGERVALTLEMELSGEYNVTCMAMDEDTLYFGDESGSTRYTSSSAQGTMTELKGKHRGAVLSIGLDPSHEFIVTYGADGTMIISKMGQRDSINKTKITDDLPSADDIHEHGGQVMWTEDGSYLLVTSSDCVKCYARDSFTKDPRVLTMPPAFRPTCLSVCPSNTHIVAFGNNNANTDKGALFLWKLESRATEMEPCSTSQVHTRVERVCQMGGKGLLTVNAKRPVVYWNYGAKYNVDGQRKGGFSRDKYMDSEAREDADSRSKTKIEVDEVQDDLFKTGMEVDPMSDDEVEEVEDEPSEEGIIPTRRTKKKSKAKSRDAERGVYQDEVQETLVFQPSSTPIMDRTRILAWNHMGLIKATYSATKALIEVSWNNDNEPIRTTDIYLSSLAALTGSGLVLGCEHRLDAQGKTLPSRVRFQHLSDSAQNWDFTLSSKGTHPADIVGIAGSDSWLAVADSRGNIHTMTVSGLEIGLISVSGIVA</sequence>
<feature type="domain" description="WDHD1/CFT4 second beta-propeller" evidence="2">
    <location>
        <begin position="424"/>
        <end position="567"/>
    </location>
</feature>
<dbReference type="InterPro" id="IPR036322">
    <property type="entry name" value="WD40_repeat_dom_sf"/>
</dbReference>
<gene>
    <name evidence="3" type="ORF">KIPB_005495</name>
</gene>
<accession>A0A9K3CX68</accession>
<feature type="region of interest" description="Disordered" evidence="1">
    <location>
        <begin position="331"/>
        <end position="354"/>
    </location>
</feature>
<dbReference type="EMBL" id="BDIP01001292">
    <property type="protein sequence ID" value="GIQ84065.1"/>
    <property type="molecule type" value="Genomic_DNA"/>
</dbReference>
<dbReference type="PANTHER" id="PTHR19932">
    <property type="entry name" value="WD REPEAT AND HMG-BOX DNA BINDING PROTEIN"/>
    <property type="match status" value="1"/>
</dbReference>
<dbReference type="Proteomes" id="UP000265618">
    <property type="component" value="Unassembled WGS sequence"/>
</dbReference>
<dbReference type="GO" id="GO:0003682">
    <property type="term" value="F:chromatin binding"/>
    <property type="evidence" value="ECO:0007669"/>
    <property type="project" value="TreeGrafter"/>
</dbReference>
<dbReference type="GO" id="GO:0000278">
    <property type="term" value="P:mitotic cell cycle"/>
    <property type="evidence" value="ECO:0007669"/>
    <property type="project" value="TreeGrafter"/>
</dbReference>
<dbReference type="SUPFAM" id="SSF50978">
    <property type="entry name" value="WD40 repeat-like"/>
    <property type="match status" value="1"/>
</dbReference>
<dbReference type="PANTHER" id="PTHR19932:SF10">
    <property type="entry name" value="WD REPEAT AND HMG-BOX DNA-BINDING PROTEIN 1"/>
    <property type="match status" value="1"/>
</dbReference>
<dbReference type="Pfam" id="PF12341">
    <property type="entry name" value="Mcl1_mid"/>
    <property type="match status" value="1"/>
</dbReference>
<evidence type="ECO:0000313" key="4">
    <source>
        <dbReference type="Proteomes" id="UP000265618"/>
    </source>
</evidence>
<dbReference type="GO" id="GO:0006261">
    <property type="term" value="P:DNA-templated DNA replication"/>
    <property type="evidence" value="ECO:0007669"/>
    <property type="project" value="TreeGrafter"/>
</dbReference>
<comment type="caution">
    <text evidence="3">The sequence shown here is derived from an EMBL/GenBank/DDBJ whole genome shotgun (WGS) entry which is preliminary data.</text>
</comment>
<evidence type="ECO:0000259" key="2">
    <source>
        <dbReference type="Pfam" id="PF12341"/>
    </source>
</evidence>
<dbReference type="InterPro" id="IPR022100">
    <property type="entry name" value="WDHD1/CFT4_beta-prop_2nd"/>
</dbReference>
<dbReference type="Gene3D" id="2.130.10.10">
    <property type="entry name" value="YVTN repeat-like/Quinoprotein amine dehydrogenase"/>
    <property type="match status" value="1"/>
</dbReference>
<organism evidence="3 4">
    <name type="scientific">Kipferlia bialata</name>
    <dbReference type="NCBI Taxonomy" id="797122"/>
    <lineage>
        <taxon>Eukaryota</taxon>
        <taxon>Metamonada</taxon>
        <taxon>Carpediemonas-like organisms</taxon>
        <taxon>Kipferlia</taxon>
    </lineage>
</organism>
<feature type="non-terminal residue" evidence="3">
    <location>
        <position position="1"/>
    </location>
</feature>
<dbReference type="GO" id="GO:0006281">
    <property type="term" value="P:DNA repair"/>
    <property type="evidence" value="ECO:0007669"/>
    <property type="project" value="TreeGrafter"/>
</dbReference>
<evidence type="ECO:0000256" key="1">
    <source>
        <dbReference type="SAM" id="MobiDB-lite"/>
    </source>
</evidence>
<proteinExistence type="predicted"/>
<dbReference type="OrthoDB" id="427368at2759"/>